<dbReference type="EMBL" id="BGZK01000683">
    <property type="protein sequence ID" value="GBP56040.1"/>
    <property type="molecule type" value="Genomic_DNA"/>
</dbReference>
<reference evidence="1 2" key="1">
    <citation type="journal article" date="2019" name="Commun. Biol.">
        <title>The bagworm genome reveals a unique fibroin gene that provides high tensile strength.</title>
        <authorList>
            <person name="Kono N."/>
            <person name="Nakamura H."/>
            <person name="Ohtoshi R."/>
            <person name="Tomita M."/>
            <person name="Numata K."/>
            <person name="Arakawa K."/>
        </authorList>
    </citation>
    <scope>NUCLEOTIDE SEQUENCE [LARGE SCALE GENOMIC DNA]</scope>
</reference>
<comment type="caution">
    <text evidence="1">The sequence shown here is derived from an EMBL/GenBank/DDBJ whole genome shotgun (WGS) entry which is preliminary data.</text>
</comment>
<proteinExistence type="predicted"/>
<accession>A0A4C1WYW1</accession>
<gene>
    <name evidence="1" type="ORF">EVAR_97461_1</name>
</gene>
<protein>
    <submittedName>
        <fullName evidence="1">Uncharacterized protein</fullName>
    </submittedName>
</protein>
<dbReference type="Proteomes" id="UP000299102">
    <property type="component" value="Unassembled WGS sequence"/>
</dbReference>
<dbReference type="AlphaFoldDB" id="A0A4C1WYW1"/>
<organism evidence="1 2">
    <name type="scientific">Eumeta variegata</name>
    <name type="common">Bagworm moth</name>
    <name type="synonym">Eumeta japonica</name>
    <dbReference type="NCBI Taxonomy" id="151549"/>
    <lineage>
        <taxon>Eukaryota</taxon>
        <taxon>Metazoa</taxon>
        <taxon>Ecdysozoa</taxon>
        <taxon>Arthropoda</taxon>
        <taxon>Hexapoda</taxon>
        <taxon>Insecta</taxon>
        <taxon>Pterygota</taxon>
        <taxon>Neoptera</taxon>
        <taxon>Endopterygota</taxon>
        <taxon>Lepidoptera</taxon>
        <taxon>Glossata</taxon>
        <taxon>Ditrysia</taxon>
        <taxon>Tineoidea</taxon>
        <taxon>Psychidae</taxon>
        <taxon>Oiketicinae</taxon>
        <taxon>Eumeta</taxon>
    </lineage>
</organism>
<sequence length="116" mass="13489">MIHRLNRVRNAKKFLYCKQDEEQNRKSRPDEDGIENGTMVGIECGIKIRTKSVFGNGIRNGAEGWTFKLNSENPWKYLGKNFAAAPRHRRILSELPQRKICIGVWEPRAPRLRVLI</sequence>
<name>A0A4C1WYW1_EUMVA</name>
<evidence type="ECO:0000313" key="2">
    <source>
        <dbReference type="Proteomes" id="UP000299102"/>
    </source>
</evidence>
<keyword evidence="2" id="KW-1185">Reference proteome</keyword>
<evidence type="ECO:0000313" key="1">
    <source>
        <dbReference type="EMBL" id="GBP56040.1"/>
    </source>
</evidence>